<dbReference type="NCBIfam" id="TIGR00254">
    <property type="entry name" value="GGDEF"/>
    <property type="match status" value="1"/>
</dbReference>
<proteinExistence type="predicted"/>
<dbReference type="SMART" id="SM00267">
    <property type="entry name" value="GGDEF"/>
    <property type="match status" value="1"/>
</dbReference>
<organism evidence="5 6">
    <name type="scientific">Azospira inquinata</name>
    <dbReference type="NCBI Taxonomy" id="2785627"/>
    <lineage>
        <taxon>Bacteria</taxon>
        <taxon>Pseudomonadati</taxon>
        <taxon>Pseudomonadota</taxon>
        <taxon>Betaproteobacteria</taxon>
        <taxon>Rhodocyclales</taxon>
        <taxon>Rhodocyclaceae</taxon>
        <taxon>Azospira</taxon>
    </lineage>
</organism>
<evidence type="ECO:0000313" key="6">
    <source>
        <dbReference type="Proteomes" id="UP000683428"/>
    </source>
</evidence>
<dbReference type="InterPro" id="IPR052155">
    <property type="entry name" value="Biofilm_reg_signaling"/>
</dbReference>
<dbReference type="NCBIfam" id="TIGR00229">
    <property type="entry name" value="sensory_box"/>
    <property type="match status" value="1"/>
</dbReference>
<dbReference type="CDD" id="cd01949">
    <property type="entry name" value="GGDEF"/>
    <property type="match status" value="1"/>
</dbReference>
<evidence type="ECO:0000259" key="4">
    <source>
        <dbReference type="PROSITE" id="PS50887"/>
    </source>
</evidence>
<evidence type="ECO:0000313" key="5">
    <source>
        <dbReference type="EMBL" id="QWT48882.1"/>
    </source>
</evidence>
<dbReference type="CDD" id="cd00130">
    <property type="entry name" value="PAS"/>
    <property type="match status" value="1"/>
</dbReference>
<dbReference type="InterPro" id="IPR001610">
    <property type="entry name" value="PAC"/>
</dbReference>
<protein>
    <submittedName>
        <fullName evidence="5">Diguanylate cyclase</fullName>
    </submittedName>
</protein>
<feature type="transmembrane region" description="Helical" evidence="1">
    <location>
        <begin position="6"/>
        <end position="25"/>
    </location>
</feature>
<name>A0A975SM75_9RHOO</name>
<reference evidence="5" key="1">
    <citation type="submission" date="2020-11" db="EMBL/GenBank/DDBJ databases">
        <title>Azospira inquinata sp. nov.</title>
        <authorList>
            <person name="Moe W.M."/>
            <person name="Mikes M.C."/>
        </authorList>
    </citation>
    <scope>NUCLEOTIDE SEQUENCE</scope>
    <source>
        <strain evidence="5">Azo-3</strain>
    </source>
</reference>
<feature type="domain" description="GGDEF" evidence="4">
    <location>
        <begin position="500"/>
        <end position="634"/>
    </location>
</feature>
<gene>
    <name evidence="5" type="ORF">Azoinq_13810</name>
</gene>
<dbReference type="InterPro" id="IPR000160">
    <property type="entry name" value="GGDEF_dom"/>
</dbReference>
<dbReference type="PANTHER" id="PTHR44757">
    <property type="entry name" value="DIGUANYLATE CYCLASE DGCP"/>
    <property type="match status" value="1"/>
</dbReference>
<dbReference type="PROSITE" id="PS50112">
    <property type="entry name" value="PAS"/>
    <property type="match status" value="1"/>
</dbReference>
<dbReference type="PROSITE" id="PS50113">
    <property type="entry name" value="PAC"/>
    <property type="match status" value="1"/>
</dbReference>
<keyword evidence="1" id="KW-1133">Transmembrane helix</keyword>
<evidence type="ECO:0000259" key="2">
    <source>
        <dbReference type="PROSITE" id="PS50112"/>
    </source>
</evidence>
<dbReference type="RefSeq" id="WP_216128324.1">
    <property type="nucleotide sequence ID" value="NZ_CP064782.1"/>
</dbReference>
<dbReference type="CDD" id="cd12914">
    <property type="entry name" value="PDC1_DGC_like"/>
    <property type="match status" value="1"/>
</dbReference>
<dbReference type="GO" id="GO:0006355">
    <property type="term" value="P:regulation of DNA-templated transcription"/>
    <property type="evidence" value="ECO:0007669"/>
    <property type="project" value="InterPro"/>
</dbReference>
<sequence length="644" mass="71234">MIHLLWLGVGLADIFVLALAVVIVMQGRANEEQEARVLTANYSRILEESLRGVFGKIDLVLQTVRDEAEREIARGGIREQEMDAFLARQDARLPEALGLRVADAQGIIRYGVKDIKVARASIGDRPQFIRMKTDPGAGLVISRPVMGRAAQKWMITLSRRLNDPQGRFAGDVHVAVGIDYFLAMFSQVDLGDKGNIGLWEQDALIARYTKADSRGASAGATTPSPELFGLLHSGKEEAYYRTRSGVDGIYRSFHFRHIRGFPLYFVVGLAESDYLSQWERDSRNTLLTALGFVVASWAVAGVISRSWRRQEADQEALHRQEREYSAKLQQAVAEARHAQQLGESILTSAGEGICGVDREGRVIFVNPAARRMFGWGENEGLGWLLHPITHHHYPGGEAYAPEDCPIHQTLADGLSRQIKDDVYWRQDGQPFPVEYNVAAIRQEGRITGAVNVFRDITERKELEERITHLALFDTLTGLPNRASLAEAIPSITAAMARQRAKTGILYVDLDGFKGINDTLGHNAGDRVLQETAQRMKSCLRADDLIVRLGGDEFLVLSPGGVPTREGLEQQAQRLIERIHQPIPLAGKTPCIGASIGIALYPDDDPDLEHCIQRADDAMYQAKRAGKGCYRWAFGPGAAKNPALS</sequence>
<dbReference type="SMART" id="SM00091">
    <property type="entry name" value="PAS"/>
    <property type="match status" value="1"/>
</dbReference>
<dbReference type="KEGG" id="aiq:Azoinq_13810"/>
<keyword evidence="6" id="KW-1185">Reference proteome</keyword>
<dbReference type="AlphaFoldDB" id="A0A975SM75"/>
<dbReference type="PANTHER" id="PTHR44757:SF2">
    <property type="entry name" value="BIOFILM ARCHITECTURE MAINTENANCE PROTEIN MBAA"/>
    <property type="match status" value="1"/>
</dbReference>
<feature type="domain" description="PAC" evidence="3">
    <location>
        <begin position="416"/>
        <end position="468"/>
    </location>
</feature>
<keyword evidence="1" id="KW-0472">Membrane</keyword>
<dbReference type="EMBL" id="CP064782">
    <property type="protein sequence ID" value="QWT48882.1"/>
    <property type="molecule type" value="Genomic_DNA"/>
</dbReference>
<dbReference type="CDD" id="cd12915">
    <property type="entry name" value="PDC2_DGC_like"/>
    <property type="match status" value="1"/>
</dbReference>
<dbReference type="Pfam" id="PF00990">
    <property type="entry name" value="GGDEF"/>
    <property type="match status" value="1"/>
</dbReference>
<dbReference type="SMART" id="SM00086">
    <property type="entry name" value="PAC"/>
    <property type="match status" value="1"/>
</dbReference>
<feature type="domain" description="PAS" evidence="2">
    <location>
        <begin position="338"/>
        <end position="382"/>
    </location>
</feature>
<accession>A0A975SM75</accession>
<evidence type="ECO:0000256" key="1">
    <source>
        <dbReference type="SAM" id="Phobius"/>
    </source>
</evidence>
<dbReference type="InterPro" id="IPR000014">
    <property type="entry name" value="PAS"/>
</dbReference>
<evidence type="ECO:0000259" key="3">
    <source>
        <dbReference type="PROSITE" id="PS50113"/>
    </source>
</evidence>
<dbReference type="InterPro" id="IPR000700">
    <property type="entry name" value="PAS-assoc_C"/>
</dbReference>
<keyword evidence="1" id="KW-0812">Transmembrane</keyword>
<dbReference type="Proteomes" id="UP000683428">
    <property type="component" value="Chromosome"/>
</dbReference>
<dbReference type="PROSITE" id="PS50887">
    <property type="entry name" value="GGDEF"/>
    <property type="match status" value="1"/>
</dbReference>
<dbReference type="InterPro" id="IPR013767">
    <property type="entry name" value="PAS_fold"/>
</dbReference>
<dbReference type="Pfam" id="PF00989">
    <property type="entry name" value="PAS"/>
    <property type="match status" value="1"/>
</dbReference>